<evidence type="ECO:0000256" key="1">
    <source>
        <dbReference type="SAM" id="MobiDB-lite"/>
    </source>
</evidence>
<dbReference type="KEGG" id="ngv:CDO52_01105"/>
<gene>
    <name evidence="2" type="ORF">CDO52_01105</name>
</gene>
<feature type="compositionally biased region" description="Pro residues" evidence="1">
    <location>
        <begin position="176"/>
        <end position="205"/>
    </location>
</feature>
<dbReference type="RefSeq" id="WP_094932164.1">
    <property type="nucleotide sequence ID" value="NZ_CP022753.1"/>
</dbReference>
<dbReference type="OrthoDB" id="3436557at2"/>
<evidence type="ECO:0000313" key="3">
    <source>
        <dbReference type="Proteomes" id="UP000215005"/>
    </source>
</evidence>
<dbReference type="EMBL" id="CP022753">
    <property type="protein sequence ID" value="ASU81576.1"/>
    <property type="molecule type" value="Genomic_DNA"/>
</dbReference>
<reference evidence="2 3" key="1">
    <citation type="submission" date="2017-08" db="EMBL/GenBank/DDBJ databases">
        <title>The complete genome sequence of Nocardiopsis gilva YIM 90087.</title>
        <authorList>
            <person name="Yin M."/>
            <person name="Tang S."/>
        </authorList>
    </citation>
    <scope>NUCLEOTIDE SEQUENCE [LARGE SCALE GENOMIC DNA]</scope>
    <source>
        <strain evidence="2 3">YIM 90087</strain>
    </source>
</reference>
<feature type="compositionally biased region" description="Pro residues" evidence="1">
    <location>
        <begin position="223"/>
        <end position="233"/>
    </location>
</feature>
<name>A0A223S0D2_9ACTN</name>
<dbReference type="Proteomes" id="UP000215005">
    <property type="component" value="Chromosome"/>
</dbReference>
<feature type="compositionally biased region" description="Low complexity" evidence="1">
    <location>
        <begin position="206"/>
        <end position="215"/>
    </location>
</feature>
<accession>A0A223S0D2</accession>
<organism evidence="2 3">
    <name type="scientific">Nocardiopsis gilva YIM 90087</name>
    <dbReference type="NCBI Taxonomy" id="1235441"/>
    <lineage>
        <taxon>Bacteria</taxon>
        <taxon>Bacillati</taxon>
        <taxon>Actinomycetota</taxon>
        <taxon>Actinomycetes</taxon>
        <taxon>Streptosporangiales</taxon>
        <taxon>Nocardiopsidaceae</taxon>
        <taxon>Nocardiopsis</taxon>
    </lineage>
</organism>
<sequence length="233" mass="24578">MMRTDQYIDVVRRRLYSTHSRVMENQRVGPGTALVGLRSENVALTPMSISIAVISAEFATGPMLRDFCRSASSAAYAMAGGGVGLVKGACTIAAVVADRSDPEAQQFAGQKTQVGFGTTLRPVLVDLGSGNVVCWLGSQFVGALAMDMVNTNVRRHFPLPAQARAEIGGGHAQPYPGAPVPPAPQANPPHQPPPPPPRPQQPPRSGPHGPYGPHSPHGRPGGYPQPPGPYRPY</sequence>
<feature type="region of interest" description="Disordered" evidence="1">
    <location>
        <begin position="167"/>
        <end position="233"/>
    </location>
</feature>
<keyword evidence="3" id="KW-1185">Reference proteome</keyword>
<proteinExistence type="predicted"/>
<evidence type="ECO:0000313" key="2">
    <source>
        <dbReference type="EMBL" id="ASU81576.1"/>
    </source>
</evidence>
<dbReference type="AlphaFoldDB" id="A0A223S0D2"/>
<protein>
    <submittedName>
        <fullName evidence="2">Uncharacterized protein</fullName>
    </submittedName>
</protein>